<evidence type="ECO:0000256" key="2">
    <source>
        <dbReference type="SAM" id="Phobius"/>
    </source>
</evidence>
<dbReference type="STRING" id="1617426.TR69_WS6001001421"/>
<feature type="transmembrane region" description="Helical" evidence="2">
    <location>
        <begin position="44"/>
        <end position="69"/>
    </location>
</feature>
<protein>
    <submittedName>
        <fullName evidence="3">Uncharacterized protein</fullName>
    </submittedName>
</protein>
<sequence>MATDPLQNLPPLPADGNLQPDPGVPAPPATEEKKEDKELNPTPFFNYVVIGFIFIFGVAILAMIIIAVVSSL</sequence>
<name>A0A136LVZ5_9BACT</name>
<proteinExistence type="predicted"/>
<organism evidence="3 4">
    <name type="scientific">candidate division WS6 bacterium OLB20</name>
    <dbReference type="NCBI Taxonomy" id="1617426"/>
    <lineage>
        <taxon>Bacteria</taxon>
        <taxon>Candidatus Dojkabacteria</taxon>
    </lineage>
</organism>
<evidence type="ECO:0000313" key="4">
    <source>
        <dbReference type="Proteomes" id="UP000070457"/>
    </source>
</evidence>
<dbReference type="Proteomes" id="UP000070457">
    <property type="component" value="Unassembled WGS sequence"/>
</dbReference>
<evidence type="ECO:0000256" key="1">
    <source>
        <dbReference type="SAM" id="MobiDB-lite"/>
    </source>
</evidence>
<evidence type="ECO:0000313" key="3">
    <source>
        <dbReference type="EMBL" id="KXK25815.1"/>
    </source>
</evidence>
<gene>
    <name evidence="3" type="ORF">TR69_WS6001001421</name>
</gene>
<keyword evidence="2" id="KW-0812">Transmembrane</keyword>
<keyword evidence="2" id="KW-0472">Membrane</keyword>
<comment type="caution">
    <text evidence="3">The sequence shown here is derived from an EMBL/GenBank/DDBJ whole genome shotgun (WGS) entry which is preliminary data.</text>
</comment>
<dbReference type="EMBL" id="JYNZ01000006">
    <property type="protein sequence ID" value="KXK25815.1"/>
    <property type="molecule type" value="Genomic_DNA"/>
</dbReference>
<dbReference type="AlphaFoldDB" id="A0A136LVZ5"/>
<accession>A0A136LVZ5</accession>
<feature type="region of interest" description="Disordered" evidence="1">
    <location>
        <begin position="1"/>
        <end position="37"/>
    </location>
</feature>
<keyword evidence="2" id="KW-1133">Transmembrane helix</keyword>
<reference evidence="3 4" key="1">
    <citation type="submission" date="2015-02" db="EMBL/GenBank/DDBJ databases">
        <title>Improved understanding of the partial-nitritation anammox process through 23 genomes representing the majority of the microbial community.</title>
        <authorList>
            <person name="Speth D.R."/>
            <person name="In T Zandt M."/>
            <person name="Guerrero Cruz S."/>
            <person name="Jetten M.S."/>
            <person name="Dutilh B.E."/>
        </authorList>
    </citation>
    <scope>NUCLEOTIDE SEQUENCE [LARGE SCALE GENOMIC DNA]</scope>
    <source>
        <strain evidence="3">OLB20</strain>
    </source>
</reference>